<dbReference type="GO" id="GO:0036064">
    <property type="term" value="C:ciliary basal body"/>
    <property type="evidence" value="ECO:0007669"/>
    <property type="project" value="TreeGrafter"/>
</dbReference>
<keyword evidence="2" id="KW-1185">Reference proteome</keyword>
<dbReference type="Ensembl" id="ENSEBUT00000019758.1">
    <property type="protein sequence ID" value="ENSEBUP00000019182.1"/>
    <property type="gene ID" value="ENSEBUG00000011942.1"/>
</dbReference>
<evidence type="ECO:0000313" key="1">
    <source>
        <dbReference type="Ensembl" id="ENSEBUP00000019182.1"/>
    </source>
</evidence>
<dbReference type="PANTHER" id="PTHR44177:SF1">
    <property type="entry name" value="TETRATRICOPEPTIDE REPEAT PROTEIN 8"/>
    <property type="match status" value="1"/>
</dbReference>
<reference evidence="1" key="2">
    <citation type="submission" date="2025-09" db="UniProtKB">
        <authorList>
            <consortium name="Ensembl"/>
        </authorList>
    </citation>
    <scope>IDENTIFICATION</scope>
</reference>
<sequence length="76" mass="8539">MEMAIKTPRTAHTAQPMTASTGRYIRLGTASILSSPDGPFINMSRLNLSKYAQEPRLAKSLFEYVFHHDNDVRNVS</sequence>
<dbReference type="AlphaFoldDB" id="A0A8C4WYA7"/>
<dbReference type="Proteomes" id="UP000694388">
    <property type="component" value="Unplaced"/>
</dbReference>
<accession>A0A8C4WYA7</accession>
<proteinExistence type="predicted"/>
<dbReference type="GO" id="GO:0034464">
    <property type="term" value="C:BBSome"/>
    <property type="evidence" value="ECO:0007669"/>
    <property type="project" value="InterPro"/>
</dbReference>
<reference evidence="1" key="1">
    <citation type="submission" date="2025-08" db="UniProtKB">
        <authorList>
            <consortium name="Ensembl"/>
        </authorList>
    </citation>
    <scope>IDENTIFICATION</scope>
</reference>
<evidence type="ECO:0000313" key="2">
    <source>
        <dbReference type="Proteomes" id="UP000694388"/>
    </source>
</evidence>
<protein>
    <submittedName>
        <fullName evidence="1">Uncharacterized protein</fullName>
    </submittedName>
</protein>
<dbReference type="GO" id="GO:1905515">
    <property type="term" value="P:non-motile cilium assembly"/>
    <property type="evidence" value="ECO:0007669"/>
    <property type="project" value="InterPro"/>
</dbReference>
<dbReference type="GeneTree" id="ENSGT00950000185501"/>
<name>A0A8C4WYA7_EPTBU</name>
<dbReference type="GO" id="GO:0097730">
    <property type="term" value="C:non-motile cilium"/>
    <property type="evidence" value="ECO:0007669"/>
    <property type="project" value="TreeGrafter"/>
</dbReference>
<dbReference type="OMA" id="DGPFINM"/>
<organism evidence="1 2">
    <name type="scientific">Eptatretus burgeri</name>
    <name type="common">Inshore hagfish</name>
    <dbReference type="NCBI Taxonomy" id="7764"/>
    <lineage>
        <taxon>Eukaryota</taxon>
        <taxon>Metazoa</taxon>
        <taxon>Chordata</taxon>
        <taxon>Craniata</taxon>
        <taxon>Vertebrata</taxon>
        <taxon>Cyclostomata</taxon>
        <taxon>Myxini</taxon>
        <taxon>Myxiniformes</taxon>
        <taxon>Myxinidae</taxon>
        <taxon>Eptatretinae</taxon>
        <taxon>Eptatretus</taxon>
    </lineage>
</organism>
<dbReference type="PANTHER" id="PTHR44177">
    <property type="entry name" value="TETRATRICOPEPTIDE REPEAT PROTEIN 8"/>
    <property type="match status" value="1"/>
</dbReference>
<dbReference type="InterPro" id="IPR028796">
    <property type="entry name" value="BBS8"/>
</dbReference>